<feature type="compositionally biased region" description="Acidic residues" evidence="1">
    <location>
        <begin position="1"/>
        <end position="10"/>
    </location>
</feature>
<evidence type="ECO:0000313" key="3">
    <source>
        <dbReference type="Proteomes" id="UP001500363"/>
    </source>
</evidence>
<gene>
    <name evidence="2" type="ORF">GCM10009741_33350</name>
</gene>
<reference evidence="2 3" key="1">
    <citation type="journal article" date="2019" name="Int. J. Syst. Evol. Microbiol.">
        <title>The Global Catalogue of Microorganisms (GCM) 10K type strain sequencing project: providing services to taxonomists for standard genome sequencing and annotation.</title>
        <authorList>
            <consortium name="The Broad Institute Genomics Platform"/>
            <consortium name="The Broad Institute Genome Sequencing Center for Infectious Disease"/>
            <person name="Wu L."/>
            <person name="Ma J."/>
        </authorList>
    </citation>
    <scope>NUCLEOTIDE SEQUENCE [LARGE SCALE GENOMIC DNA]</scope>
    <source>
        <strain evidence="2 3">JCM 14303</strain>
    </source>
</reference>
<dbReference type="Proteomes" id="UP001500363">
    <property type="component" value="Unassembled WGS sequence"/>
</dbReference>
<accession>A0ABN2AY79</accession>
<evidence type="ECO:0000256" key="1">
    <source>
        <dbReference type="SAM" id="MobiDB-lite"/>
    </source>
</evidence>
<keyword evidence="3" id="KW-1185">Reference proteome</keyword>
<feature type="region of interest" description="Disordered" evidence="1">
    <location>
        <begin position="1"/>
        <end position="27"/>
    </location>
</feature>
<evidence type="ECO:0000313" key="2">
    <source>
        <dbReference type="EMBL" id="GAA1528845.1"/>
    </source>
</evidence>
<organism evidence="2 3">
    <name type="scientific">Kribbella lupini</name>
    <dbReference type="NCBI Taxonomy" id="291602"/>
    <lineage>
        <taxon>Bacteria</taxon>
        <taxon>Bacillati</taxon>
        <taxon>Actinomycetota</taxon>
        <taxon>Actinomycetes</taxon>
        <taxon>Propionibacteriales</taxon>
        <taxon>Kribbellaceae</taxon>
        <taxon>Kribbella</taxon>
    </lineage>
</organism>
<proteinExistence type="predicted"/>
<protein>
    <submittedName>
        <fullName evidence="2">Uncharacterized protein</fullName>
    </submittedName>
</protein>
<name>A0ABN2AY79_9ACTN</name>
<dbReference type="EMBL" id="BAAANC010000002">
    <property type="protein sequence ID" value="GAA1528845.1"/>
    <property type="molecule type" value="Genomic_DNA"/>
</dbReference>
<comment type="caution">
    <text evidence="2">The sequence shown here is derived from an EMBL/GenBank/DDBJ whole genome shotgun (WGS) entry which is preliminary data.</text>
</comment>
<sequence>MNSVTEPEDDAASRRTAGEAADPEPSEADLRGAVELLLGALAGSALLPFVQAMATKAGEDVYGKIRDKLSRRHRKQAKSALRTKGTVTIADDDARLILQLPSTMTASMAARLGTVRVPSPHDGWLLVRWDPTHAVWQAHPCDPPASDEVIEVTTD</sequence>